<evidence type="ECO:0000313" key="1">
    <source>
        <dbReference type="EMBL" id="AWV89283.1"/>
    </source>
</evidence>
<sequence>MASVGCSGDEGEGDLVIDAGILSCQRDEHSKPEAAVPLGVGTPESGYICPEGDRDWYTLEIPADKTVLEVSLAMDIPLSPVEINYTVWTINEAGKPGSVAAAPPFTSVGSELQNIHCLDPGSYLLQINDAADDSSDLRNPYAVTVNTRADQDQNEPNNAEESATALSSGQTVTGYITCPGDHDQFKLEVPAGNLLKIHFETEISDYEPMVTLRDSEGRVLAIELNRSGRVQATTFDRYITLPDGGTYYVSVSDDDDYDADPDTPYALTVDFVTDTDPNEPNNTPDTATELSSTALSCANAWSSWTEMTGTIGAPGDNDWFRVPLQNCTGGILEAHVEFDTSGMSNAEKWAFNSQVQAAVTMVFPEPNSACNQDSDCGALQLSCQDSLDCAGVFEQCLPEGLCAGASVCLPSGFCGANRAQRRYECNPRFPECRAATQPLPPANLASFAAPLPAVSEVFLRVSDYQSDGAAPDTTYRLRVRTRQDPDPHEPSNLFTNQLNLNTATGRNRELAASVPVYDCTGANPSCCSNQPWTTGMIAYENDLDWYGYEHPCPGEDCLLKFHYRVDAGPVDTVMNVYTGSNPWITVLPNEQSVTHPAISGSIGGTATSDRCLYSFQGHDGPDAQTPYQYGVLVRDLRELYSDELTPTPESRDWAPEQSYSFCIEKVFNGCQAPCAVASNGECTTP</sequence>
<reference evidence="1 2" key="1">
    <citation type="submission" date="2018-06" db="EMBL/GenBank/DDBJ databases">
        <title>Lujinxingia sediminis gen. nov. sp. nov., a new facultative anaerobic member of the class Deltaproteobacteria, and proposal of Lujinxingaceae fam. nov.</title>
        <authorList>
            <person name="Guo L.-Y."/>
            <person name="Li C.-M."/>
            <person name="Wang S."/>
            <person name="Du Z.-J."/>
        </authorList>
    </citation>
    <scope>NUCLEOTIDE SEQUENCE [LARGE SCALE GENOMIC DNA]</scope>
    <source>
        <strain evidence="1 2">FA350</strain>
    </source>
</reference>
<dbReference type="EMBL" id="CP030032">
    <property type="protein sequence ID" value="AWV89283.1"/>
    <property type="molecule type" value="Genomic_DNA"/>
</dbReference>
<gene>
    <name evidence="1" type="ORF">DN745_08010</name>
</gene>
<protein>
    <submittedName>
        <fullName evidence="1">Uncharacterized protein</fullName>
    </submittedName>
</protein>
<name>A0A2Z4FK08_9DELT</name>
<proteinExistence type="predicted"/>
<dbReference type="Gene3D" id="2.60.120.380">
    <property type="match status" value="3"/>
</dbReference>
<dbReference type="KEGG" id="bsed:DN745_08010"/>
<evidence type="ECO:0000313" key="2">
    <source>
        <dbReference type="Proteomes" id="UP000249799"/>
    </source>
</evidence>
<keyword evidence="2" id="KW-1185">Reference proteome</keyword>
<dbReference type="AlphaFoldDB" id="A0A2Z4FK08"/>
<dbReference type="OrthoDB" id="5377253at2"/>
<dbReference type="SUPFAM" id="SSF89260">
    <property type="entry name" value="Collagen-binding domain"/>
    <property type="match status" value="1"/>
</dbReference>
<dbReference type="Proteomes" id="UP000249799">
    <property type="component" value="Chromosome"/>
</dbReference>
<organism evidence="1 2">
    <name type="scientific">Bradymonas sediminis</name>
    <dbReference type="NCBI Taxonomy" id="1548548"/>
    <lineage>
        <taxon>Bacteria</taxon>
        <taxon>Deltaproteobacteria</taxon>
        <taxon>Bradymonadales</taxon>
        <taxon>Bradymonadaceae</taxon>
        <taxon>Bradymonas</taxon>
    </lineage>
</organism>
<accession>A0A2Z4FK08</accession>